<keyword evidence="3" id="KW-0413">Isomerase</keyword>
<evidence type="ECO:0000313" key="6">
    <source>
        <dbReference type="Proteomes" id="UP000718793"/>
    </source>
</evidence>
<organism evidence="5 6">
    <name type="scientific">Mycoplasma zalophi</name>
    <dbReference type="NCBI Taxonomy" id="191287"/>
    <lineage>
        <taxon>Bacteria</taxon>
        <taxon>Bacillati</taxon>
        <taxon>Mycoplasmatota</taxon>
        <taxon>Mollicutes</taxon>
        <taxon>Mycoplasmataceae</taxon>
        <taxon>Mycoplasma</taxon>
    </lineage>
</organism>
<reference evidence="5" key="1">
    <citation type="submission" date="2021-06" db="EMBL/GenBank/DDBJ databases">
        <title>Novel Mycoplasma species detected in California sea lions (Zalophus californianus) from the USA.</title>
        <authorList>
            <person name="Volokhov D.V."/>
            <person name="Furtak V.A."/>
            <person name="Zagorodnyaya T.A."/>
        </authorList>
    </citation>
    <scope>NUCLEOTIDE SEQUENCE [LARGE SCALE GENOMIC DNA]</scope>
    <source>
        <strain evidence="5">CSL 5346</strain>
    </source>
</reference>
<dbReference type="EMBL" id="JAHMHH010000001">
    <property type="protein sequence ID" value="MBU4692362.1"/>
    <property type="molecule type" value="Genomic_DNA"/>
</dbReference>
<feature type="domain" description="Topo IIA-type catalytic" evidence="4">
    <location>
        <begin position="39"/>
        <end position="507"/>
    </location>
</feature>
<keyword evidence="3" id="KW-0238">DNA-binding</keyword>
<dbReference type="Pfam" id="PF00521">
    <property type="entry name" value="DNA_topoisoIV"/>
    <property type="match status" value="1"/>
</dbReference>
<evidence type="ECO:0000259" key="4">
    <source>
        <dbReference type="PROSITE" id="PS52040"/>
    </source>
</evidence>
<dbReference type="CDD" id="cd00187">
    <property type="entry name" value="TOP4c"/>
    <property type="match status" value="1"/>
</dbReference>
<evidence type="ECO:0000256" key="2">
    <source>
        <dbReference type="ARBA" id="ARBA00023136"/>
    </source>
</evidence>
<evidence type="ECO:0000256" key="1">
    <source>
        <dbReference type="ARBA" id="ARBA00022475"/>
    </source>
</evidence>
<dbReference type="NCBIfam" id="NF004044">
    <property type="entry name" value="PRK05561.1"/>
    <property type="match status" value="1"/>
</dbReference>
<comment type="catalytic activity">
    <reaction evidence="3">
        <text>ATP-dependent breakage, passage and rejoining of double-stranded DNA.</text>
        <dbReference type="EC" id="5.6.2.2"/>
    </reaction>
</comment>
<dbReference type="Pfam" id="PF03989">
    <property type="entry name" value="DNA_gyraseA_C"/>
    <property type="match status" value="3"/>
</dbReference>
<dbReference type="InterPro" id="IPR050220">
    <property type="entry name" value="Type_II_DNA_Topoisomerases"/>
</dbReference>
<gene>
    <name evidence="5" type="primary">parC</name>
    <name evidence="5" type="ORF">KQ875_01975</name>
</gene>
<keyword evidence="1" id="KW-1003">Cell membrane</keyword>
<dbReference type="InterPro" id="IPR005741">
    <property type="entry name" value="TopoIV_A_Gpos"/>
</dbReference>
<comment type="caution">
    <text evidence="5">The sequence shown here is derived from an EMBL/GenBank/DDBJ whole genome shotgun (WGS) entry which is preliminary data.</text>
</comment>
<dbReference type="RefSeq" id="WP_216488848.1">
    <property type="nucleotide sequence ID" value="NZ_JAHMHH010000001.1"/>
</dbReference>
<keyword evidence="2" id="KW-0472">Membrane</keyword>
<dbReference type="PROSITE" id="PS52040">
    <property type="entry name" value="TOPO_IIA"/>
    <property type="match status" value="1"/>
</dbReference>
<name>A0ABS6DPX1_9MOLU</name>
<dbReference type="InterPro" id="IPR006691">
    <property type="entry name" value="GyrA/parC_rep"/>
</dbReference>
<sequence length="875" mass="100481">MAKIKNNEIIEKIINQSLDTIMSQGFSRYSKYIIQQRAIPDARDGLKPVQRRILFSMFQMNLTHDKSFKKSARVVGEVIGKYHPHGDSSIYEALIRMSQEWKMALPVVEMHGNKGSIDDDPAAAMRYTETRLEKISSLLLGNIDKKIVSFVPNFDDSEYEPTVLPALFPNLLANGAKGIAEGYATDIPPHNLNELLDASIEIIKNPEITLQKLQKIIKGPDFPTGATISDIDGFKEAFETGKGKISIYSKINFDTNKNNEIIGLEVKEIPYGVIKIELVKQIQNLIINKTINGIKEVRDQSNREGICIYIELEKDTNAKAILDFLYQKTDLKVYYNYNMVAISDNAPKLLGIKELLEIYIEHLKNCEQLSLQYDFEKLSKRLEIILGFIKVSEISDQVIEVIKNSDNSKKGVIENLIKIFDFTEIQATAIAELRLYRLSKMDQQQYLEEKIRLESEISRISNLLNNEEDFKKYLIDLLVNIKQTYGIKRRSEISAENIEININEKDLVKSEDFWCYVTVDGYIKKISQKIYSANEISTFGIKENDVIQYISNINSHSKLLCFTSQGNYFILDAFTLKDSGWKDLGYHISDYVKLSDNEKIISVFNIEDLSLNLLFLAVSKRGAAKKVKLAEFSQTTARKFNCMKIKSNDEIIDVKISTNDKKVIFILNDGLYHFFDETQIPIYSLKASGITAVKLFENSVNKIELLSDEDELILANNRGQFKRIAAKNIKEVKRQNVAKVLYWPLKTVPFSVIDALKFQKNLEFYYLDNENKINVYNTNNISTSNVQENFSNPKISINNLGRFIYNKNIDSNSKYFLYNDTENIQLEKPKKEIPKEIEKPVLLEQKPKQNSEETIKRAEWLDVDELINSALKKAK</sequence>
<dbReference type="PANTHER" id="PTHR43493">
    <property type="entry name" value="DNA GYRASE/TOPOISOMERASE SUBUNIT A"/>
    <property type="match status" value="1"/>
</dbReference>
<dbReference type="PANTHER" id="PTHR43493:SF9">
    <property type="entry name" value="DNA TOPOISOMERASE 4 SUBUNIT A"/>
    <property type="match status" value="1"/>
</dbReference>
<evidence type="ECO:0000313" key="5">
    <source>
        <dbReference type="EMBL" id="MBU4692362.1"/>
    </source>
</evidence>
<accession>A0ABS6DPX1</accession>
<evidence type="ECO:0000256" key="3">
    <source>
        <dbReference type="PROSITE-ProRule" id="PRU01384"/>
    </source>
</evidence>
<dbReference type="NCBIfam" id="TIGR01061">
    <property type="entry name" value="parC_Gpos"/>
    <property type="match status" value="1"/>
</dbReference>
<proteinExistence type="predicted"/>
<keyword evidence="6" id="KW-1185">Reference proteome</keyword>
<dbReference type="Proteomes" id="UP000718793">
    <property type="component" value="Unassembled WGS sequence"/>
</dbReference>
<feature type="active site" description="O-(5'-phospho-DNA)-tyrosine intermediate" evidence="3">
    <location>
        <position position="127"/>
    </location>
</feature>
<dbReference type="InterPro" id="IPR002205">
    <property type="entry name" value="Topo_IIA_dom_A"/>
</dbReference>
<dbReference type="SMART" id="SM00434">
    <property type="entry name" value="TOP4c"/>
    <property type="match status" value="1"/>
</dbReference>
<keyword evidence="3" id="KW-0799">Topoisomerase</keyword>
<protein>
    <submittedName>
        <fullName evidence="5">DNA topoisomerase IV subunit A</fullName>
    </submittedName>
</protein>